<accession>A0A2G9T4Q9</accession>
<dbReference type="PANTHER" id="PTHR10520:SF12">
    <property type="entry name" value="TRIFUNCTIONAL PURINE BIOSYNTHETIC PROTEIN ADENOSINE-3"/>
    <property type="match status" value="1"/>
</dbReference>
<evidence type="ECO:0000259" key="1">
    <source>
        <dbReference type="Pfam" id="PF00586"/>
    </source>
</evidence>
<dbReference type="Pfam" id="PF00586">
    <property type="entry name" value="AIRS"/>
    <property type="match status" value="1"/>
</dbReference>
<keyword evidence="3" id="KW-1185">Reference proteome</keyword>
<dbReference type="SUPFAM" id="SSF55326">
    <property type="entry name" value="PurM N-terminal domain-like"/>
    <property type="match status" value="1"/>
</dbReference>
<dbReference type="OrthoDB" id="2018833at2759"/>
<sequence>IADALNDYSTIGYDVVGMCVNDVLCHCAAPIAFVDYYVTGRLNREHAREVVASIANACIESDCSLVGEFREKTKLLSGGKDE</sequence>
<dbReference type="EMBL" id="KZ423442">
    <property type="protein sequence ID" value="PIO52925.1"/>
    <property type="molecule type" value="Genomic_DNA"/>
</dbReference>
<evidence type="ECO:0000313" key="2">
    <source>
        <dbReference type="EMBL" id="PIO52925.1"/>
    </source>
</evidence>
<dbReference type="InterPro" id="IPR016188">
    <property type="entry name" value="PurM-like_N"/>
</dbReference>
<proteinExistence type="predicted"/>
<reference evidence="2 3" key="1">
    <citation type="submission" date="2015-09" db="EMBL/GenBank/DDBJ databases">
        <title>Draft genome of the parasitic nematode Teladorsagia circumcincta isolate WARC Sus (inbred).</title>
        <authorList>
            <person name="Mitreva M."/>
        </authorList>
    </citation>
    <scope>NUCLEOTIDE SEQUENCE [LARGE SCALE GENOMIC DNA]</scope>
    <source>
        <strain evidence="2 3">S</strain>
    </source>
</reference>
<dbReference type="InterPro" id="IPR004733">
    <property type="entry name" value="PurM_cligase"/>
</dbReference>
<dbReference type="GO" id="GO:0046084">
    <property type="term" value="P:adenine biosynthetic process"/>
    <property type="evidence" value="ECO:0007669"/>
    <property type="project" value="TreeGrafter"/>
</dbReference>
<dbReference type="InterPro" id="IPR036921">
    <property type="entry name" value="PurM-like_N_sf"/>
</dbReference>
<dbReference type="AlphaFoldDB" id="A0A2G9T4Q9"/>
<dbReference type="GO" id="GO:0006189">
    <property type="term" value="P:'de novo' IMP biosynthetic process"/>
    <property type="evidence" value="ECO:0007669"/>
    <property type="project" value="InterPro"/>
</dbReference>
<dbReference type="GO" id="GO:0004641">
    <property type="term" value="F:phosphoribosylformylglycinamidine cyclo-ligase activity"/>
    <property type="evidence" value="ECO:0007669"/>
    <property type="project" value="InterPro"/>
</dbReference>
<dbReference type="Proteomes" id="UP000230423">
    <property type="component" value="Unassembled WGS sequence"/>
</dbReference>
<dbReference type="Gene3D" id="3.30.1330.10">
    <property type="entry name" value="PurM-like, N-terminal domain"/>
    <property type="match status" value="1"/>
</dbReference>
<dbReference type="GO" id="GO:0005829">
    <property type="term" value="C:cytosol"/>
    <property type="evidence" value="ECO:0007669"/>
    <property type="project" value="TreeGrafter"/>
</dbReference>
<feature type="non-terminal residue" evidence="2">
    <location>
        <position position="1"/>
    </location>
</feature>
<dbReference type="GO" id="GO:0004637">
    <property type="term" value="F:phosphoribosylamine-glycine ligase activity"/>
    <property type="evidence" value="ECO:0007669"/>
    <property type="project" value="TreeGrafter"/>
</dbReference>
<dbReference type="PANTHER" id="PTHR10520">
    <property type="entry name" value="TRIFUNCTIONAL PURINE BIOSYNTHETIC PROTEIN ADENOSINE-3-RELATED"/>
    <property type="match status" value="1"/>
</dbReference>
<protein>
    <recommendedName>
        <fullName evidence="1">PurM-like N-terminal domain-containing protein</fullName>
    </recommendedName>
</protein>
<feature type="domain" description="PurM-like N-terminal" evidence="1">
    <location>
        <begin position="6"/>
        <end position="67"/>
    </location>
</feature>
<name>A0A2G9T4Q9_TELCI</name>
<evidence type="ECO:0000313" key="3">
    <source>
        <dbReference type="Proteomes" id="UP000230423"/>
    </source>
</evidence>
<organism evidence="2 3">
    <name type="scientific">Teladorsagia circumcincta</name>
    <name type="common">Brown stomach worm</name>
    <name type="synonym">Ostertagia circumcincta</name>
    <dbReference type="NCBI Taxonomy" id="45464"/>
    <lineage>
        <taxon>Eukaryota</taxon>
        <taxon>Metazoa</taxon>
        <taxon>Ecdysozoa</taxon>
        <taxon>Nematoda</taxon>
        <taxon>Chromadorea</taxon>
        <taxon>Rhabditida</taxon>
        <taxon>Rhabditina</taxon>
        <taxon>Rhabditomorpha</taxon>
        <taxon>Strongyloidea</taxon>
        <taxon>Trichostrongylidae</taxon>
        <taxon>Teladorsagia</taxon>
    </lineage>
</organism>
<gene>
    <name evidence="2" type="ORF">TELCIR_25760</name>
</gene>